<dbReference type="Gene3D" id="3.40.50.720">
    <property type="entry name" value="NAD(P)-binding Rossmann-like Domain"/>
    <property type="match status" value="1"/>
</dbReference>
<organism evidence="3 4">
    <name type="scientific">Anaerobaca lacustris</name>
    <dbReference type="NCBI Taxonomy" id="3044600"/>
    <lineage>
        <taxon>Bacteria</taxon>
        <taxon>Pseudomonadati</taxon>
        <taxon>Planctomycetota</taxon>
        <taxon>Phycisphaerae</taxon>
        <taxon>Sedimentisphaerales</taxon>
        <taxon>Anaerobacaceae</taxon>
        <taxon>Anaerobaca</taxon>
    </lineage>
</organism>
<dbReference type="PANTHER" id="PTHR43818:SF10">
    <property type="entry name" value="NADH-DEPENDENT DEHYDROGENASE-RELATED"/>
    <property type="match status" value="1"/>
</dbReference>
<dbReference type="InterPro" id="IPR036291">
    <property type="entry name" value="NAD(P)-bd_dom_sf"/>
</dbReference>
<dbReference type="GO" id="GO:0000166">
    <property type="term" value="F:nucleotide binding"/>
    <property type="evidence" value="ECO:0007669"/>
    <property type="project" value="InterPro"/>
</dbReference>
<gene>
    <name evidence="3" type="ORF">QJ522_19880</name>
</gene>
<evidence type="ECO:0000259" key="2">
    <source>
        <dbReference type="Pfam" id="PF19051"/>
    </source>
</evidence>
<protein>
    <submittedName>
        <fullName evidence="3">Gfo/Idh/MocA family oxidoreductase</fullName>
    </submittedName>
</protein>
<dbReference type="SUPFAM" id="SSF55347">
    <property type="entry name" value="Glyceraldehyde-3-phosphate dehydrogenase-like, C-terminal domain"/>
    <property type="match status" value="1"/>
</dbReference>
<sequence>MNTQMNRRKFLSGTAASAAAFTIVPRHVLGGVGNVAPSEKINICLIGCGTMGLGHLMARVRTPELQVVAVCDPEKDGVNYVDWSRDGLRRSIARVLGKPDSWKAGSIPGGRDIGQAIVEAGYAQRQASGQFKGCASYADFRELLEKEKDLDAVEVMTPDHLHATIAIAAMKKGKHVGMHKPLANKLQEARLVIETARKTKVGTYFMPASIDPRIRQVAGWIRQGAIGALREIHNWSNRPVWPQHATIPTDTPPVPKDFDWDLWLGPSQPRPYHPHYTHAVFRGWYEFGGGPIADMGHYSLWPVFHEFGLDNLSMVESTPSHVCEVVDGVSSKVHNDYSFPVACTVRFRFAAKADRPAVDLFWHDGGMRPPTPEEIVRDDKGLPAEGMMFVGDKGKILGGFRCDNPRLLSPGAAGELSEDTARAPRAWEHGSSWIETFRSGKPNCGDFTLAGPISDAFNLAAISLRLGGQRLIWDAAGGRIANPQSANKYLAREYRKGWELTA</sequence>
<dbReference type="Pfam" id="PF01408">
    <property type="entry name" value="GFO_IDH_MocA"/>
    <property type="match status" value="1"/>
</dbReference>
<dbReference type="InterPro" id="IPR043906">
    <property type="entry name" value="Gfo/Idh/MocA_OxRdtase_bact_C"/>
</dbReference>
<dbReference type="PROSITE" id="PS51318">
    <property type="entry name" value="TAT"/>
    <property type="match status" value="1"/>
</dbReference>
<reference evidence="3" key="1">
    <citation type="submission" date="2023-05" db="EMBL/GenBank/DDBJ databases">
        <title>Anaerotaeda fermentans gen. nov., sp. nov., a novel anaerobic planctomycete of the new family within the order Sedimentisphaerales isolated from Taman Peninsula, Russia.</title>
        <authorList>
            <person name="Khomyakova M.A."/>
            <person name="Merkel A.Y."/>
            <person name="Slobodkin A.I."/>
        </authorList>
    </citation>
    <scope>NUCLEOTIDE SEQUENCE</scope>
    <source>
        <strain evidence="3">M17dextr</strain>
    </source>
</reference>
<dbReference type="InterPro" id="IPR050463">
    <property type="entry name" value="Gfo/Idh/MocA_oxidrdct_glycsds"/>
</dbReference>
<evidence type="ECO:0000313" key="4">
    <source>
        <dbReference type="Proteomes" id="UP001431776"/>
    </source>
</evidence>
<dbReference type="InterPro" id="IPR000683">
    <property type="entry name" value="Gfo/Idh/MocA-like_OxRdtase_N"/>
</dbReference>
<keyword evidence="4" id="KW-1185">Reference proteome</keyword>
<evidence type="ECO:0000259" key="1">
    <source>
        <dbReference type="Pfam" id="PF01408"/>
    </source>
</evidence>
<dbReference type="RefSeq" id="WP_349246737.1">
    <property type="nucleotide sequence ID" value="NZ_JASCXX010000033.1"/>
</dbReference>
<dbReference type="SUPFAM" id="SSF51735">
    <property type="entry name" value="NAD(P)-binding Rossmann-fold domains"/>
    <property type="match status" value="1"/>
</dbReference>
<comment type="caution">
    <text evidence="3">The sequence shown here is derived from an EMBL/GenBank/DDBJ whole genome shotgun (WGS) entry which is preliminary data.</text>
</comment>
<feature type="domain" description="Gfo/Idh/MocA-like oxidoreductase N-terminal" evidence="1">
    <location>
        <begin position="116"/>
        <end position="201"/>
    </location>
</feature>
<accession>A0AAW6U5F5</accession>
<dbReference type="PANTHER" id="PTHR43818">
    <property type="entry name" value="BCDNA.GH03377"/>
    <property type="match status" value="1"/>
</dbReference>
<dbReference type="Proteomes" id="UP001431776">
    <property type="component" value="Unassembled WGS sequence"/>
</dbReference>
<proteinExistence type="predicted"/>
<feature type="domain" description="Gfo/Idh/MocA-like oxidoreductase bacterial type C-terminal" evidence="2">
    <location>
        <begin position="250"/>
        <end position="317"/>
    </location>
</feature>
<name>A0AAW6U5F5_9BACT</name>
<dbReference type="Pfam" id="PF19051">
    <property type="entry name" value="GFO_IDH_MocA_C2"/>
    <property type="match status" value="1"/>
</dbReference>
<dbReference type="AlphaFoldDB" id="A0AAW6U5F5"/>
<dbReference type="InterPro" id="IPR006311">
    <property type="entry name" value="TAT_signal"/>
</dbReference>
<dbReference type="EMBL" id="JASCXX010000033">
    <property type="protein sequence ID" value="MDI6451331.1"/>
    <property type="molecule type" value="Genomic_DNA"/>
</dbReference>
<evidence type="ECO:0000313" key="3">
    <source>
        <dbReference type="EMBL" id="MDI6451331.1"/>
    </source>
</evidence>